<dbReference type="EMBL" id="JABSTQ010008658">
    <property type="protein sequence ID" value="KAG0434231.1"/>
    <property type="molecule type" value="Genomic_DNA"/>
</dbReference>
<name>A0AC60QJH4_IXOPE</name>
<comment type="caution">
    <text evidence="1">The sequence shown here is derived from an EMBL/GenBank/DDBJ whole genome shotgun (WGS) entry which is preliminary data.</text>
</comment>
<reference evidence="1 2" key="1">
    <citation type="journal article" date="2020" name="Cell">
        <title>Large-Scale Comparative Analyses of Tick Genomes Elucidate Their Genetic Diversity and Vector Capacities.</title>
        <authorList>
            <consortium name="Tick Genome and Microbiome Consortium (TIGMIC)"/>
            <person name="Jia N."/>
            <person name="Wang J."/>
            <person name="Shi W."/>
            <person name="Du L."/>
            <person name="Sun Y."/>
            <person name="Zhan W."/>
            <person name="Jiang J.F."/>
            <person name="Wang Q."/>
            <person name="Zhang B."/>
            <person name="Ji P."/>
            <person name="Bell-Sakyi L."/>
            <person name="Cui X.M."/>
            <person name="Yuan T.T."/>
            <person name="Jiang B.G."/>
            <person name="Yang W.F."/>
            <person name="Lam T.T."/>
            <person name="Chang Q.C."/>
            <person name="Ding S.J."/>
            <person name="Wang X.J."/>
            <person name="Zhu J.G."/>
            <person name="Ruan X.D."/>
            <person name="Zhao L."/>
            <person name="Wei J.T."/>
            <person name="Ye R.Z."/>
            <person name="Que T.C."/>
            <person name="Du C.H."/>
            <person name="Zhou Y.H."/>
            <person name="Cheng J.X."/>
            <person name="Dai P.F."/>
            <person name="Guo W.B."/>
            <person name="Han X.H."/>
            <person name="Huang E.J."/>
            <person name="Li L.F."/>
            <person name="Wei W."/>
            <person name="Gao Y.C."/>
            <person name="Liu J.Z."/>
            <person name="Shao H.Z."/>
            <person name="Wang X."/>
            <person name="Wang C.C."/>
            <person name="Yang T.C."/>
            <person name="Huo Q.B."/>
            <person name="Li W."/>
            <person name="Chen H.Y."/>
            <person name="Chen S.E."/>
            <person name="Zhou L.G."/>
            <person name="Ni X.B."/>
            <person name="Tian J.H."/>
            <person name="Sheng Y."/>
            <person name="Liu T."/>
            <person name="Pan Y.S."/>
            <person name="Xia L.Y."/>
            <person name="Li J."/>
            <person name="Zhao F."/>
            <person name="Cao W.C."/>
        </authorList>
    </citation>
    <scope>NUCLEOTIDE SEQUENCE [LARGE SCALE GENOMIC DNA]</scope>
    <source>
        <strain evidence="1">Iper-2018</strain>
    </source>
</reference>
<keyword evidence="2" id="KW-1185">Reference proteome</keyword>
<gene>
    <name evidence="1" type="ORF">HPB47_019253</name>
</gene>
<accession>A0AC60QJH4</accession>
<dbReference type="Proteomes" id="UP000805193">
    <property type="component" value="Unassembled WGS sequence"/>
</dbReference>
<organism evidence="1 2">
    <name type="scientific">Ixodes persulcatus</name>
    <name type="common">Taiga tick</name>
    <dbReference type="NCBI Taxonomy" id="34615"/>
    <lineage>
        <taxon>Eukaryota</taxon>
        <taxon>Metazoa</taxon>
        <taxon>Ecdysozoa</taxon>
        <taxon>Arthropoda</taxon>
        <taxon>Chelicerata</taxon>
        <taxon>Arachnida</taxon>
        <taxon>Acari</taxon>
        <taxon>Parasitiformes</taxon>
        <taxon>Ixodida</taxon>
        <taxon>Ixodoidea</taxon>
        <taxon>Ixodidae</taxon>
        <taxon>Ixodinae</taxon>
        <taxon>Ixodes</taxon>
    </lineage>
</organism>
<evidence type="ECO:0000313" key="1">
    <source>
        <dbReference type="EMBL" id="KAG0434231.1"/>
    </source>
</evidence>
<protein>
    <submittedName>
        <fullName evidence="1">Uncharacterized protein</fullName>
    </submittedName>
</protein>
<evidence type="ECO:0000313" key="2">
    <source>
        <dbReference type="Proteomes" id="UP000805193"/>
    </source>
</evidence>
<sequence length="651" mass="71254">MSTAEMAELQQTVAGIATSVAALTTRLPPLVTEGVELQNSERSNTPDPDPLGPAEEPHSWLGRPREGRPREVDPVVLDFLQGHWGSEGRAERCSAALTSVPRPLLPFATVPEVNPEIKVLAKERSLHPEGGSQGPAKVTAWDQALGEGQDTVAAAMSPLVGLLEIGLSEEVIDRRTVAEHLGAATAHLGRLFASLSRERREGVIARVAPNLRQMEAHDGGDEGSPLLFREGFLGQLRTRNETIKVLREARQPPLPLRSQQQKGPAVRLPRGPAPRAGVEVAQYGTGGDTDPVSSGPSTSSPEDAPREPLRNSEDYKIILPTLPTGYVATNSVILHCDVKGRPYRIQDFRDELRRLEVLKDLASAGPHQMNHVWMLRLHTLQAKQRLVDAKELTVKGGRCLVLDPSNVVVKLKLHWVPYDVPNCQVKKEMERYGKVSDVTRDFFREKGFEAVESNTRSDGPRCVLDAGGRGTSNETAASRATVRYGHETDDCVKTYASIARDRKSEDNSDYVMDDAEAEEAVGGSPPAGLTRTEPSGASKPDDDGDPDAATPSQDPEARVQVQVMAVDADARASRRTKVQLPESGPLLQKPKKIRTMTTPPVVVVPVAPRTPTPFLGEIYEDVEDWINQYERAARDNGWSDERRLCRSFTRI</sequence>
<proteinExistence type="predicted"/>